<dbReference type="Proteomes" id="UP000029713">
    <property type="component" value="Unassembled WGS sequence"/>
</dbReference>
<proteinExistence type="predicted"/>
<dbReference type="EMBL" id="JPMX01000093">
    <property type="protein sequence ID" value="KGH44953.1"/>
    <property type="molecule type" value="Genomic_DNA"/>
</dbReference>
<sequence>MATRMVLRPLATPLPLGFLGLVLATVMFERRSGRYWVENPVCAGENSADKWNEYPQRRRKFIGWYERIARDLESALGERGGAPAVHERLKQAFGADPVTKAIGVIGEQSRRLREAGGLRLATGGLLTAGAGRPVRDHRFFGDSTPA</sequence>
<comment type="caution">
    <text evidence="1">The sequence shown here is derived from an EMBL/GenBank/DDBJ whole genome shotgun (WGS) entry which is preliminary data.</text>
</comment>
<dbReference type="OrthoDB" id="1118920at2"/>
<reference evidence="1 2" key="1">
    <citation type="submission" date="2014-07" db="EMBL/GenBank/DDBJ databases">
        <title>Biosystematic studies on Modestobacter strains isolated from extreme hyper-arid desert soil and from historic building.</title>
        <authorList>
            <person name="Bukarasam K."/>
            <person name="Bull A."/>
            <person name="Girard G."/>
            <person name="van Wezel G."/>
            <person name="Goodfellow M."/>
        </authorList>
    </citation>
    <scope>NUCLEOTIDE SEQUENCE [LARGE SCALE GENOMIC DNA]</scope>
    <source>
        <strain evidence="1 2">KNN45-2b</strain>
    </source>
</reference>
<accession>A0A098Y221</accession>
<gene>
    <name evidence="1" type="ORF">IN07_20320</name>
</gene>
<evidence type="ECO:0000313" key="2">
    <source>
        <dbReference type="Proteomes" id="UP000029713"/>
    </source>
</evidence>
<protein>
    <submittedName>
        <fullName evidence="1">Uncharacterized protein</fullName>
    </submittedName>
</protein>
<name>A0A098Y221_9ACTN</name>
<keyword evidence="2" id="KW-1185">Reference proteome</keyword>
<organism evidence="1 2">
    <name type="scientific">Modestobacter caceresii</name>
    <dbReference type="NCBI Taxonomy" id="1522368"/>
    <lineage>
        <taxon>Bacteria</taxon>
        <taxon>Bacillati</taxon>
        <taxon>Actinomycetota</taxon>
        <taxon>Actinomycetes</taxon>
        <taxon>Geodermatophilales</taxon>
        <taxon>Geodermatophilaceae</taxon>
        <taxon>Modestobacter</taxon>
    </lineage>
</organism>
<evidence type="ECO:0000313" key="1">
    <source>
        <dbReference type="EMBL" id="KGH44953.1"/>
    </source>
</evidence>
<dbReference type="AlphaFoldDB" id="A0A098Y221"/>
<dbReference type="RefSeq" id="WP_052091531.1">
    <property type="nucleotide sequence ID" value="NZ_JPMX01000093.1"/>
</dbReference>
<dbReference type="STRING" id="1522368.IN07_20320"/>